<reference evidence="2 3" key="1">
    <citation type="submission" date="2014-02" db="EMBL/GenBank/DDBJ databases">
        <title>Whole genome shotgun sequence of Rhodococcus wratislaviensis NBRC 100605.</title>
        <authorList>
            <person name="Hosoyama A."/>
            <person name="Tsuchikane K."/>
            <person name="Yoshida I."/>
            <person name="Ohji S."/>
            <person name="Ichikawa N."/>
            <person name="Yamazoe A."/>
            <person name="Fujita N."/>
        </authorList>
    </citation>
    <scope>NUCLEOTIDE SEQUENCE [LARGE SCALE GENOMIC DNA]</scope>
    <source>
        <strain evidence="2 3">NBRC 100605</strain>
    </source>
</reference>
<dbReference type="AlphaFoldDB" id="X0Q6C6"/>
<feature type="compositionally biased region" description="Polar residues" evidence="1">
    <location>
        <begin position="22"/>
        <end position="32"/>
    </location>
</feature>
<keyword evidence="3" id="KW-1185">Reference proteome</keyword>
<feature type="region of interest" description="Disordered" evidence="1">
    <location>
        <begin position="1"/>
        <end position="32"/>
    </location>
</feature>
<accession>X0Q6C6</accession>
<proteinExistence type="predicted"/>
<comment type="caution">
    <text evidence="2">The sequence shown here is derived from an EMBL/GenBank/DDBJ whole genome shotgun (WGS) entry which is preliminary data.</text>
</comment>
<evidence type="ECO:0000313" key="3">
    <source>
        <dbReference type="Proteomes" id="UP000019491"/>
    </source>
</evidence>
<sequence length="52" mass="5166">MIGAGGGANSVDWTKTVGLRDSASSSAEQAQTPVAIATTALAPNATFLTLMN</sequence>
<dbReference type="EMBL" id="BAWF01000035">
    <property type="protein sequence ID" value="GAF46902.1"/>
    <property type="molecule type" value="Genomic_DNA"/>
</dbReference>
<organism evidence="2 3">
    <name type="scientific">Rhodococcus wratislaviensis NBRC 100605</name>
    <dbReference type="NCBI Taxonomy" id="1219028"/>
    <lineage>
        <taxon>Bacteria</taxon>
        <taxon>Bacillati</taxon>
        <taxon>Actinomycetota</taxon>
        <taxon>Actinomycetes</taxon>
        <taxon>Mycobacteriales</taxon>
        <taxon>Nocardiaceae</taxon>
        <taxon>Rhodococcus</taxon>
    </lineage>
</organism>
<dbReference type="Proteomes" id="UP000019491">
    <property type="component" value="Unassembled WGS sequence"/>
</dbReference>
<protein>
    <submittedName>
        <fullName evidence="2">Uncharacterized protein</fullName>
    </submittedName>
</protein>
<evidence type="ECO:0000256" key="1">
    <source>
        <dbReference type="SAM" id="MobiDB-lite"/>
    </source>
</evidence>
<evidence type="ECO:0000313" key="2">
    <source>
        <dbReference type="EMBL" id="GAF46902.1"/>
    </source>
</evidence>
<name>X0Q6C6_RHOWR</name>
<gene>
    <name evidence="2" type="ORF">RW1_035_00450</name>
</gene>